<proteinExistence type="inferred from homology"/>
<evidence type="ECO:0000256" key="2">
    <source>
        <dbReference type="ARBA" id="ARBA00007261"/>
    </source>
</evidence>
<comment type="caution">
    <text evidence="8">The sequence shown here is derived from an EMBL/GenBank/DDBJ whole genome shotgun (WGS) entry which is preliminary data.</text>
</comment>
<evidence type="ECO:0000256" key="5">
    <source>
        <dbReference type="SAM" id="SignalP"/>
    </source>
</evidence>
<gene>
    <name evidence="8" type="ORF">DVW87_11035</name>
</gene>
<comment type="similarity">
    <text evidence="2 4">Belongs to the peptidase M16 family.</text>
</comment>
<dbReference type="GO" id="GO:0004222">
    <property type="term" value="F:metalloendopeptidase activity"/>
    <property type="evidence" value="ECO:0007669"/>
    <property type="project" value="InterPro"/>
</dbReference>
<dbReference type="Gene3D" id="3.30.830.10">
    <property type="entry name" value="Metalloenzyme, LuxS/M16 peptidase-like"/>
    <property type="match status" value="3"/>
</dbReference>
<comment type="cofactor">
    <cofactor evidence="1">
        <name>Zn(2+)</name>
        <dbReference type="ChEBI" id="CHEBI:29105"/>
    </cofactor>
</comment>
<feature type="domain" description="Peptidase M16 N-terminal" evidence="6">
    <location>
        <begin position="98"/>
        <end position="221"/>
    </location>
</feature>
<dbReference type="InterPro" id="IPR011249">
    <property type="entry name" value="Metalloenz_LuxS/M16"/>
</dbReference>
<dbReference type="InterPro" id="IPR050361">
    <property type="entry name" value="MPP/UQCRC_Complex"/>
</dbReference>
<name>A0A369VTK2_9SPHN</name>
<feature type="domain" description="Peptidase M16 C-terminal" evidence="7">
    <location>
        <begin position="257"/>
        <end position="433"/>
    </location>
</feature>
<dbReference type="PANTHER" id="PTHR11851:SF49">
    <property type="entry name" value="MITOCHONDRIAL-PROCESSING PEPTIDASE SUBUNIT ALPHA"/>
    <property type="match status" value="1"/>
</dbReference>
<reference evidence="8 9" key="1">
    <citation type="submission" date="2018-07" db="EMBL/GenBank/DDBJ databases">
        <title>a novel species of Sphingomonas isolated from the rhizosphere soil of Araceae plant.</title>
        <authorList>
            <person name="Zhiyong W."/>
            <person name="Qinglan Z."/>
            <person name="Zhiwei F."/>
            <person name="Ding X."/>
            <person name="Gejiao W."/>
            <person name="Shixue Z."/>
        </authorList>
    </citation>
    <scope>NUCLEOTIDE SEQUENCE [LARGE SCALE GENOMIC DNA]</scope>
    <source>
        <strain evidence="8 9">WZY 27</strain>
    </source>
</reference>
<dbReference type="InterPro" id="IPR001431">
    <property type="entry name" value="Pept_M16_Zn_BS"/>
</dbReference>
<evidence type="ECO:0000256" key="4">
    <source>
        <dbReference type="RuleBase" id="RU004447"/>
    </source>
</evidence>
<dbReference type="InterPro" id="IPR011765">
    <property type="entry name" value="Pept_M16_N"/>
</dbReference>
<dbReference type="PANTHER" id="PTHR11851">
    <property type="entry name" value="METALLOPROTEASE"/>
    <property type="match status" value="1"/>
</dbReference>
<dbReference type="OrthoDB" id="9811314at2"/>
<dbReference type="Proteomes" id="UP000253918">
    <property type="component" value="Unassembled WGS sequence"/>
</dbReference>
<evidence type="ECO:0000313" key="8">
    <source>
        <dbReference type="EMBL" id="RDE05734.1"/>
    </source>
</evidence>
<dbReference type="PROSITE" id="PS00143">
    <property type="entry name" value="INSULINASE"/>
    <property type="match status" value="1"/>
</dbReference>
<dbReference type="SUPFAM" id="SSF63411">
    <property type="entry name" value="LuxS/MPP-like metallohydrolase"/>
    <property type="match status" value="3"/>
</dbReference>
<evidence type="ECO:0000259" key="7">
    <source>
        <dbReference type="Pfam" id="PF05193"/>
    </source>
</evidence>
<feature type="signal peptide" evidence="5">
    <location>
        <begin position="1"/>
        <end position="26"/>
    </location>
</feature>
<evidence type="ECO:0000256" key="1">
    <source>
        <dbReference type="ARBA" id="ARBA00001947"/>
    </source>
</evidence>
<dbReference type="GO" id="GO:0046872">
    <property type="term" value="F:metal ion binding"/>
    <property type="evidence" value="ECO:0007669"/>
    <property type="project" value="InterPro"/>
</dbReference>
<feature type="domain" description="Peptidase M16 C-terminal" evidence="7">
    <location>
        <begin position="759"/>
        <end position="918"/>
    </location>
</feature>
<feature type="chain" id="PRO_5016636721" evidence="5">
    <location>
        <begin position="27"/>
        <end position="1008"/>
    </location>
</feature>
<dbReference type="AlphaFoldDB" id="A0A369VTK2"/>
<accession>A0A369VTK2</accession>
<dbReference type="Pfam" id="PF05193">
    <property type="entry name" value="Peptidase_M16_C"/>
    <property type="match status" value="2"/>
</dbReference>
<dbReference type="EMBL" id="QQNB01000002">
    <property type="protein sequence ID" value="RDE05734.1"/>
    <property type="molecule type" value="Genomic_DNA"/>
</dbReference>
<keyword evidence="3" id="KW-0482">Metalloprotease</keyword>
<keyword evidence="9" id="KW-1185">Reference proteome</keyword>
<evidence type="ECO:0000259" key="6">
    <source>
        <dbReference type="Pfam" id="PF00675"/>
    </source>
</evidence>
<keyword evidence="5" id="KW-0732">Signal</keyword>
<dbReference type="GO" id="GO:0006508">
    <property type="term" value="P:proteolysis"/>
    <property type="evidence" value="ECO:0007669"/>
    <property type="project" value="InterPro"/>
</dbReference>
<evidence type="ECO:0000313" key="9">
    <source>
        <dbReference type="Proteomes" id="UP000253918"/>
    </source>
</evidence>
<sequence length="1008" mass="107938">MSAYPRAFRASLLLSVSLLLLPPASAQKRVAAPPASRQAPAGGKDVARTTAPATEWQAMLADRSAWLYKGSDITPDPAWHFGTLKNGLRFAVRKNGAPPGQVSVRVRIDAGSLNESDTERGFAHFMEHLSFRGSRYVADGEAKRTWQRMGTTFGSDTNASTGFVSTVYKLNLPGDYTRPAQIQANLDESLRILSGMMEAPTLTPAVIDSERPVVLAEQREQPGPQVRVGDVTRATFFAGQPLAERSPIGTIKTLGAATADSVKAFHDRWYRPERTVVVISGDIDPAVAERMVVTNFGSWKPVGPAPAEVDFGKPDPKAPMTAAVAEPSLPAVVQLAWLRPWKFNEDTVLFNQNRMVDSLAAQIISRRLENRARGGGSFLSAQVSLEDVARSANATFVNIVPLGKDWEAALRDVRAVIADARVTPPSQAEIDRELADIDAGNRTRVETARVEASAVQADSMVEALDIRETTTAAETSYKIFTDARAANFFTPARVLASTNKLFEADAERAVINTQTPDTTATAKLATLLKTDVQAGDAAKRTAQRKVDFSALPRLGAPGKVVSQKTLGATGILSELKVQDVSFANGVRAQVMQNDSETNRVYVRVRFGRGYNALPADRDTPIWAGEMALVQGGIGKLSQNDMEALVAGRRIGLDFDVDDDAFSYSALTSPTDLADQLRLIAARMAAPGWDPKPVERAKSVVTATLGSLSASPDGVLQRDLEGLLRADDPRWGTPTPAEIEATTPASFRKVWEPRLAAGPIEVQVYGDIATDKAVAAIAASIGALKPRAADAAPAPAVKFPAHNATPVVRTHDGPDNQAAAVIAWPTAGGLAQVADARTLDVLANVFTDRLFDRLRTEAGASYSPNVQSQWPTGLAGGGGRLVAIGQVPPEKVEFFFKLAREIAADLAARPVGADEYARVIGPIKQALLRQVNLNVFWMQQLAGASYDPARVAAVETYFDTVRNMSPEAIQAAAARYLDPNKDWTMAVLPKVVAARQGTGLAVAPGNSAR</sequence>
<keyword evidence="3" id="KW-0378">Hydrolase</keyword>
<dbReference type="Pfam" id="PF00675">
    <property type="entry name" value="Peptidase_M16"/>
    <property type="match status" value="1"/>
</dbReference>
<protein>
    <submittedName>
        <fullName evidence="8">Insulinase family protein</fullName>
    </submittedName>
</protein>
<organism evidence="8 9">
    <name type="scientific">Sphingomonas aracearum</name>
    <dbReference type="NCBI Taxonomy" id="2283317"/>
    <lineage>
        <taxon>Bacteria</taxon>
        <taxon>Pseudomonadati</taxon>
        <taxon>Pseudomonadota</taxon>
        <taxon>Alphaproteobacteria</taxon>
        <taxon>Sphingomonadales</taxon>
        <taxon>Sphingomonadaceae</taxon>
        <taxon>Sphingomonas</taxon>
    </lineage>
</organism>
<evidence type="ECO:0000256" key="3">
    <source>
        <dbReference type="ARBA" id="ARBA00023049"/>
    </source>
</evidence>
<dbReference type="InterPro" id="IPR007863">
    <property type="entry name" value="Peptidase_M16_C"/>
</dbReference>
<keyword evidence="3" id="KW-0645">Protease</keyword>